<dbReference type="Gene3D" id="3.30.1330.40">
    <property type="entry name" value="RutC-like"/>
    <property type="match status" value="1"/>
</dbReference>
<dbReference type="FunFam" id="3.30.1330.40:FF:000001">
    <property type="entry name" value="L-PSP family endoribonuclease"/>
    <property type="match status" value="1"/>
</dbReference>
<dbReference type="PANTHER" id="PTHR11803">
    <property type="entry name" value="2-IMINOBUTANOATE/2-IMINOPROPANOATE DEAMINASE RIDA"/>
    <property type="match status" value="1"/>
</dbReference>
<reference evidence="2" key="2">
    <citation type="journal article" date="2021" name="PeerJ">
        <title>Extensive microbial diversity within the chicken gut microbiome revealed by metagenomics and culture.</title>
        <authorList>
            <person name="Gilroy R."/>
            <person name="Ravi A."/>
            <person name="Getino M."/>
            <person name="Pursley I."/>
            <person name="Horton D.L."/>
            <person name="Alikhan N.F."/>
            <person name="Baker D."/>
            <person name="Gharbi K."/>
            <person name="Hall N."/>
            <person name="Watson M."/>
            <person name="Adriaenssens E.M."/>
            <person name="Foster-Nyarko E."/>
            <person name="Jarju S."/>
            <person name="Secka A."/>
            <person name="Antonio M."/>
            <person name="Oren A."/>
            <person name="Chaudhuri R.R."/>
            <person name="La Ragione R."/>
            <person name="Hildebrand F."/>
            <person name="Pallen M.J."/>
        </authorList>
    </citation>
    <scope>NUCLEOTIDE SEQUENCE</scope>
    <source>
        <strain evidence="2">ChiHcec3-6078</strain>
    </source>
</reference>
<dbReference type="SUPFAM" id="SSF55298">
    <property type="entry name" value="YjgF-like"/>
    <property type="match status" value="1"/>
</dbReference>
<evidence type="ECO:0000313" key="2">
    <source>
        <dbReference type="EMBL" id="HIU25522.1"/>
    </source>
</evidence>
<dbReference type="PANTHER" id="PTHR11803:SF39">
    <property type="entry name" value="2-IMINOBUTANOATE_2-IMINOPROPANOATE DEAMINASE"/>
    <property type="match status" value="1"/>
</dbReference>
<organism evidence="2 3">
    <name type="scientific">Candidatus Allocopromorpha excrementigallinarum</name>
    <dbReference type="NCBI Taxonomy" id="2840742"/>
    <lineage>
        <taxon>Bacteria</taxon>
        <taxon>Bacillati</taxon>
        <taxon>Bacillota</taxon>
        <taxon>Clostridia</taxon>
        <taxon>Eubacteriales</taxon>
        <taxon>Eubacteriaceae</taxon>
        <taxon>Eubacteriaceae incertae sedis</taxon>
        <taxon>Candidatus Allocopromorpha</taxon>
    </lineage>
</organism>
<evidence type="ECO:0000256" key="1">
    <source>
        <dbReference type="ARBA" id="ARBA00010552"/>
    </source>
</evidence>
<proteinExistence type="inferred from homology"/>
<gene>
    <name evidence="2" type="ORF">IAC50_03345</name>
</gene>
<evidence type="ECO:0000313" key="3">
    <source>
        <dbReference type="Proteomes" id="UP000824090"/>
    </source>
</evidence>
<dbReference type="Proteomes" id="UP000824090">
    <property type="component" value="Unassembled WGS sequence"/>
</dbReference>
<dbReference type="GO" id="GO:0005829">
    <property type="term" value="C:cytosol"/>
    <property type="evidence" value="ECO:0007669"/>
    <property type="project" value="TreeGrafter"/>
</dbReference>
<dbReference type="NCBIfam" id="TIGR00004">
    <property type="entry name" value="Rid family detoxifying hydrolase"/>
    <property type="match status" value="1"/>
</dbReference>
<dbReference type="Pfam" id="PF01042">
    <property type="entry name" value="Ribonuc_L-PSP"/>
    <property type="match status" value="1"/>
</dbReference>
<comment type="similarity">
    <text evidence="1">Belongs to the RutC family.</text>
</comment>
<dbReference type="InterPro" id="IPR035959">
    <property type="entry name" value="RutC-like_sf"/>
</dbReference>
<dbReference type="EMBL" id="DVMP01000069">
    <property type="protein sequence ID" value="HIU25522.1"/>
    <property type="molecule type" value="Genomic_DNA"/>
</dbReference>
<dbReference type="InterPro" id="IPR006175">
    <property type="entry name" value="YjgF/YER057c/UK114"/>
</dbReference>
<protein>
    <submittedName>
        <fullName evidence="2">RidA family protein</fullName>
    </submittedName>
</protein>
<reference evidence="2" key="1">
    <citation type="submission" date="2020-10" db="EMBL/GenBank/DDBJ databases">
        <authorList>
            <person name="Gilroy R."/>
        </authorList>
    </citation>
    <scope>NUCLEOTIDE SEQUENCE</scope>
    <source>
        <strain evidence="2">ChiHcec3-6078</strain>
    </source>
</reference>
<sequence>MKKIFKTKNAPEAVGAYSQAVRAGSFVFTSGQLPVNPDIGSMPEAVEEQARQSMKNVGAVIEAAGGDYSHIVKTTVLLSDIGDFTAVNRVYESFFEGGYPARSCFQAAALPKGARVEIEAVAYVPE</sequence>
<dbReference type="InterPro" id="IPR006056">
    <property type="entry name" value="RidA"/>
</dbReference>
<dbReference type="AlphaFoldDB" id="A0A9D1L6W6"/>
<dbReference type="GO" id="GO:0019239">
    <property type="term" value="F:deaminase activity"/>
    <property type="evidence" value="ECO:0007669"/>
    <property type="project" value="TreeGrafter"/>
</dbReference>
<comment type="caution">
    <text evidence="2">The sequence shown here is derived from an EMBL/GenBank/DDBJ whole genome shotgun (WGS) entry which is preliminary data.</text>
</comment>
<dbReference type="PROSITE" id="PS01094">
    <property type="entry name" value="UPF0076"/>
    <property type="match status" value="1"/>
</dbReference>
<dbReference type="CDD" id="cd00448">
    <property type="entry name" value="YjgF_YER057c_UK114_family"/>
    <property type="match status" value="1"/>
</dbReference>
<accession>A0A9D1L6W6</accession>
<dbReference type="InterPro" id="IPR019897">
    <property type="entry name" value="RidA_CS"/>
</dbReference>
<name>A0A9D1L6W6_9FIRM</name>